<gene>
    <name evidence="2" type="ORF">CR513_33982</name>
</gene>
<dbReference type="EMBL" id="QJKJ01006914">
    <property type="protein sequence ID" value="RDX84900.1"/>
    <property type="molecule type" value="Genomic_DNA"/>
</dbReference>
<dbReference type="InterPro" id="IPR043502">
    <property type="entry name" value="DNA/RNA_pol_sf"/>
</dbReference>
<dbReference type="Gene3D" id="3.10.10.10">
    <property type="entry name" value="HIV Type 1 Reverse Transcriptase, subunit A, domain 1"/>
    <property type="match status" value="1"/>
</dbReference>
<sequence>MFSSNRFLWAGHGGKTSGKGCTLILGRPFLMTARTKIDVYAGTLSMEFGDNLVQFNIFKAMKHPLEDHSLCNIDMIEELVEEFTQLDSDSDNMSPFVEISNMFPCTSSIKKEDNFTNKTPRPITDLLPLESPPDYKLKPLSDRLTYVYLDNNQHSLMIIANNLYQEQEEKLLKVLQQHKKEIRRLHLTILDVVKKEVTKLLAPGIIYPILDSNWVSLVQVMPKKSRMIVTKNQHAEMDHFPFPFIDQVLEKLAEKSHYYLDGYSGYMQIHISPEDQHKTTFTCPFGTFTYTKISFGLYNALSTFQRCLLSIFSDQLEECMKAFMDDFTMYADTFDACLENLSRMH</sequence>
<feature type="non-terminal residue" evidence="2">
    <location>
        <position position="1"/>
    </location>
</feature>
<evidence type="ECO:0000313" key="2">
    <source>
        <dbReference type="EMBL" id="RDX84900.1"/>
    </source>
</evidence>
<dbReference type="PANTHER" id="PTHR24559:SF444">
    <property type="entry name" value="REVERSE TRANSCRIPTASE DOMAIN-CONTAINING PROTEIN"/>
    <property type="match status" value="1"/>
</dbReference>
<name>A0A371G2X8_MUCPR</name>
<feature type="domain" description="Reverse transcriptase" evidence="1">
    <location>
        <begin position="216"/>
        <end position="341"/>
    </location>
</feature>
<evidence type="ECO:0000259" key="1">
    <source>
        <dbReference type="Pfam" id="PF00078"/>
    </source>
</evidence>
<dbReference type="InterPro" id="IPR053134">
    <property type="entry name" value="RNA-dir_DNA_polymerase"/>
</dbReference>
<dbReference type="PANTHER" id="PTHR24559">
    <property type="entry name" value="TRANSPOSON TY3-I GAG-POL POLYPROTEIN"/>
    <property type="match status" value="1"/>
</dbReference>
<proteinExistence type="predicted"/>
<dbReference type="CDD" id="cd01647">
    <property type="entry name" value="RT_LTR"/>
    <property type="match status" value="1"/>
</dbReference>
<dbReference type="Gene3D" id="3.30.70.270">
    <property type="match status" value="1"/>
</dbReference>
<dbReference type="Pfam" id="PF00078">
    <property type="entry name" value="RVT_1"/>
    <property type="match status" value="1"/>
</dbReference>
<accession>A0A371G2X8</accession>
<reference evidence="2" key="1">
    <citation type="submission" date="2018-05" db="EMBL/GenBank/DDBJ databases">
        <title>Draft genome of Mucuna pruriens seed.</title>
        <authorList>
            <person name="Nnadi N.E."/>
            <person name="Vos R."/>
            <person name="Hasami M.H."/>
            <person name="Devisetty U.K."/>
            <person name="Aguiy J.C."/>
        </authorList>
    </citation>
    <scope>NUCLEOTIDE SEQUENCE [LARGE SCALE GENOMIC DNA]</scope>
    <source>
        <strain evidence="2">JCA_2017</strain>
    </source>
</reference>
<organism evidence="2 3">
    <name type="scientific">Mucuna pruriens</name>
    <name type="common">Velvet bean</name>
    <name type="synonym">Dolichos pruriens</name>
    <dbReference type="NCBI Taxonomy" id="157652"/>
    <lineage>
        <taxon>Eukaryota</taxon>
        <taxon>Viridiplantae</taxon>
        <taxon>Streptophyta</taxon>
        <taxon>Embryophyta</taxon>
        <taxon>Tracheophyta</taxon>
        <taxon>Spermatophyta</taxon>
        <taxon>Magnoliopsida</taxon>
        <taxon>eudicotyledons</taxon>
        <taxon>Gunneridae</taxon>
        <taxon>Pentapetalae</taxon>
        <taxon>rosids</taxon>
        <taxon>fabids</taxon>
        <taxon>Fabales</taxon>
        <taxon>Fabaceae</taxon>
        <taxon>Papilionoideae</taxon>
        <taxon>50 kb inversion clade</taxon>
        <taxon>NPAAA clade</taxon>
        <taxon>indigoferoid/millettioid clade</taxon>
        <taxon>Phaseoleae</taxon>
        <taxon>Mucuna</taxon>
    </lineage>
</organism>
<dbReference type="SUPFAM" id="SSF56672">
    <property type="entry name" value="DNA/RNA polymerases"/>
    <property type="match status" value="1"/>
</dbReference>
<comment type="caution">
    <text evidence="2">The sequence shown here is derived from an EMBL/GenBank/DDBJ whole genome shotgun (WGS) entry which is preliminary data.</text>
</comment>
<dbReference type="AlphaFoldDB" id="A0A371G2X8"/>
<evidence type="ECO:0000313" key="3">
    <source>
        <dbReference type="Proteomes" id="UP000257109"/>
    </source>
</evidence>
<dbReference type="InterPro" id="IPR043128">
    <property type="entry name" value="Rev_trsase/Diguanyl_cyclase"/>
</dbReference>
<dbReference type="InterPro" id="IPR000477">
    <property type="entry name" value="RT_dom"/>
</dbReference>
<protein>
    <recommendedName>
        <fullName evidence="1">Reverse transcriptase domain-containing protein</fullName>
    </recommendedName>
</protein>
<dbReference type="OrthoDB" id="1723412at2759"/>
<keyword evidence="3" id="KW-1185">Reference proteome</keyword>
<dbReference type="Proteomes" id="UP000257109">
    <property type="component" value="Unassembled WGS sequence"/>
</dbReference>